<dbReference type="PANTHER" id="PTHR36434:SF1">
    <property type="entry name" value="MEMBRANE PROTEASE YUGP-RELATED"/>
    <property type="match status" value="1"/>
</dbReference>
<dbReference type="AlphaFoldDB" id="A0A562TF05"/>
<proteinExistence type="predicted"/>
<dbReference type="PANTHER" id="PTHR36434">
    <property type="entry name" value="MEMBRANE PROTEASE YUGP-RELATED"/>
    <property type="match status" value="1"/>
</dbReference>
<keyword evidence="3" id="KW-1185">Reference proteome</keyword>
<dbReference type="EMBL" id="VLLG01000002">
    <property type="protein sequence ID" value="TWI91858.1"/>
    <property type="molecule type" value="Genomic_DNA"/>
</dbReference>
<evidence type="ECO:0000313" key="3">
    <source>
        <dbReference type="Proteomes" id="UP000316778"/>
    </source>
</evidence>
<evidence type="ECO:0000256" key="1">
    <source>
        <dbReference type="SAM" id="Phobius"/>
    </source>
</evidence>
<evidence type="ECO:0008006" key="4">
    <source>
        <dbReference type="Google" id="ProtNLM"/>
    </source>
</evidence>
<organism evidence="2 3">
    <name type="scientific">Chitinophaga japonensis</name>
    <name type="common">Flexibacter japonensis</name>
    <dbReference type="NCBI Taxonomy" id="104662"/>
    <lineage>
        <taxon>Bacteria</taxon>
        <taxon>Pseudomonadati</taxon>
        <taxon>Bacteroidota</taxon>
        <taxon>Chitinophagia</taxon>
        <taxon>Chitinophagales</taxon>
        <taxon>Chitinophagaceae</taxon>
        <taxon>Chitinophaga</taxon>
    </lineage>
</organism>
<protein>
    <recommendedName>
        <fullName evidence="4">Zinc metallopeptidase</fullName>
    </recommendedName>
</protein>
<feature type="transmembrane region" description="Helical" evidence="1">
    <location>
        <begin position="130"/>
        <end position="152"/>
    </location>
</feature>
<feature type="transmembrane region" description="Helical" evidence="1">
    <location>
        <begin position="16"/>
        <end position="33"/>
    </location>
</feature>
<feature type="transmembrane region" description="Helical" evidence="1">
    <location>
        <begin position="158"/>
        <end position="179"/>
    </location>
</feature>
<evidence type="ECO:0000313" key="2">
    <source>
        <dbReference type="EMBL" id="TWI91858.1"/>
    </source>
</evidence>
<keyword evidence="1" id="KW-1133">Transmembrane helix</keyword>
<reference evidence="2 3" key="1">
    <citation type="journal article" date="2013" name="Stand. Genomic Sci.">
        <title>Genomic Encyclopedia of Type Strains, Phase I: The one thousand microbial genomes (KMG-I) project.</title>
        <authorList>
            <person name="Kyrpides N.C."/>
            <person name="Woyke T."/>
            <person name="Eisen J.A."/>
            <person name="Garrity G."/>
            <person name="Lilburn T.G."/>
            <person name="Beck B.J."/>
            <person name="Whitman W.B."/>
            <person name="Hugenholtz P."/>
            <person name="Klenk H.P."/>
        </authorList>
    </citation>
    <scope>NUCLEOTIDE SEQUENCE [LARGE SCALE GENOMIC DNA]</scope>
    <source>
        <strain evidence="2 3">DSM 13484</strain>
    </source>
</reference>
<gene>
    <name evidence="2" type="ORF">LX66_1239</name>
</gene>
<comment type="caution">
    <text evidence="2">The sequence shown here is derived from an EMBL/GenBank/DDBJ whole genome shotgun (WGS) entry which is preliminary data.</text>
</comment>
<keyword evidence="1" id="KW-0472">Membrane</keyword>
<keyword evidence="1" id="KW-0812">Transmembrane</keyword>
<name>A0A562TF05_CHIJA</name>
<accession>A0A562TF05</accession>
<dbReference type="InterPro" id="IPR007395">
    <property type="entry name" value="Zn_peptidase_2"/>
</dbReference>
<sequence length="241" mass="26418">MTPSTMLFIMPGMDPGIMFTSLIFIGISMLVSWRLKSKFKQYSEVPVSSGLTGKQIAEKMLRDNGIYDVQVVSVDGFLSDHYNPANKTVNLSPEVYSSASIAAAAVAAHECGHAVQHANAYRWLTLRSKLVPAVQVSSSLVQWVLLGGILLINVFPALLLGGIILFAVTTLFSVITLPVEFDASRRALAWLNQTAMMPAQEHKQAKDALWWAAMTYVVAAVASIVTLFQYLMIYMGARSRD</sequence>
<feature type="transmembrane region" description="Helical" evidence="1">
    <location>
        <begin position="208"/>
        <end position="233"/>
    </location>
</feature>
<dbReference type="Proteomes" id="UP000316778">
    <property type="component" value="Unassembled WGS sequence"/>
</dbReference>
<dbReference type="Pfam" id="PF04298">
    <property type="entry name" value="Zn_peptidase_2"/>
    <property type="match status" value="1"/>
</dbReference>